<proteinExistence type="predicted"/>
<evidence type="ECO:0000313" key="1">
    <source>
        <dbReference type="EMBL" id="KAI4861311.1"/>
    </source>
</evidence>
<gene>
    <name evidence="1" type="ORF">F4820DRAFT_461051</name>
</gene>
<organism evidence="1 2">
    <name type="scientific">Hypoxylon rubiginosum</name>
    <dbReference type="NCBI Taxonomy" id="110542"/>
    <lineage>
        <taxon>Eukaryota</taxon>
        <taxon>Fungi</taxon>
        <taxon>Dikarya</taxon>
        <taxon>Ascomycota</taxon>
        <taxon>Pezizomycotina</taxon>
        <taxon>Sordariomycetes</taxon>
        <taxon>Xylariomycetidae</taxon>
        <taxon>Xylariales</taxon>
        <taxon>Hypoxylaceae</taxon>
        <taxon>Hypoxylon</taxon>
    </lineage>
</organism>
<evidence type="ECO:0000313" key="2">
    <source>
        <dbReference type="Proteomes" id="UP001497700"/>
    </source>
</evidence>
<protein>
    <submittedName>
        <fullName evidence="1">SNF2 family N-terminal domain-containing protein</fullName>
    </submittedName>
</protein>
<sequence length="983" mass="109366">MNEKQSPQQTLNLTSPALGVKRSWDSTDPWLEINEDSTATCTGPSKRTRFSRSSSLQDPVVSEASCIDEPILSPSLHSPGFEGTASVEPITPGSDTPPSIHLKQLPDAAGVSGQQYNITTTWPVLDFATSQPSDLIQHNYFASTEDSTISRSDNFDVVMNDSVDDGDGDGDGDYIGPTQCNEGVPGAPSSEAPTSESRDYICLNEDLYDSCFGVITFENFRLQHKFFNGKVAKNVSLEVNGTLVIIKDAISNKYGGLLDQNAARIVVNLIKNYNVELSASIKAPKRIEVLIYGLLRESDSVGDMLLEQDCFLQQPDWYDATRRYHNPQCLLHPDKETETPWMDNGISSAHATCLGENEKSKVTELLDSATGPSTFRRVEISDILVTELKNHQKKALSMMIEKEAGCTRDAEFPSVWVESSETDPSYARFYNTVTQRFIARTPRFCLGGLLADDMGLGKTLTTLALITTSLGNRNEHSGGTLIVCPMTKKHFKTGSLTYRIYHGSARDNNVSALHNADIVLTSYETLRAGLPHDQVERMGLRESRRSSLLHGINWHRVVLDEAHIVRNRASKTSHAVKILEARHRWCLTGTPIHNRLEDLGSLVEFLRVDPFDDLGVFDSIFIAPINGGRSDAWERLRLLIKAIALRRTKKALDADLSLPPRWERIHEVHLDDEENTLYDLVKRYFMRSIDSGGSVMNTFQLILRLRQICNHGKDLLPQNLQAWLHQVSVFGDATLPQLQRCEACDISLDGEDESSYCVFSCFHQVCQACLENRDLPNNSSDSICPLCNPRVDSTTTPEPRSMQYRPSSKVKALLKNLRVVHQATVISVLTAHSVVFSTWTGMLDFIGKALSVNGFIYERLDGSKNLAQRRSALGNFRSSPDCTVLLASLGSAAVGLDLTMASHVHLMEPGWNPLLEQQAMDRVYRLGQESEVVATRYIVSGQDSIEQYIRQRQVWKMNLIASSLDDSGVFQSEVKAISKGDLK</sequence>
<reference evidence="1 2" key="1">
    <citation type="journal article" date="2022" name="New Phytol.">
        <title>Ecological generalism drives hyperdiversity of secondary metabolite gene clusters in xylarialean endophytes.</title>
        <authorList>
            <person name="Franco M.E.E."/>
            <person name="Wisecaver J.H."/>
            <person name="Arnold A.E."/>
            <person name="Ju Y.M."/>
            <person name="Slot J.C."/>
            <person name="Ahrendt S."/>
            <person name="Moore L.P."/>
            <person name="Eastman K.E."/>
            <person name="Scott K."/>
            <person name="Konkel Z."/>
            <person name="Mondo S.J."/>
            <person name="Kuo A."/>
            <person name="Hayes R.D."/>
            <person name="Haridas S."/>
            <person name="Andreopoulos B."/>
            <person name="Riley R."/>
            <person name="LaButti K."/>
            <person name="Pangilinan J."/>
            <person name="Lipzen A."/>
            <person name="Amirebrahimi M."/>
            <person name="Yan J."/>
            <person name="Adam C."/>
            <person name="Keymanesh K."/>
            <person name="Ng V."/>
            <person name="Louie K."/>
            <person name="Northen T."/>
            <person name="Drula E."/>
            <person name="Henrissat B."/>
            <person name="Hsieh H.M."/>
            <person name="Youens-Clark K."/>
            <person name="Lutzoni F."/>
            <person name="Miadlikowska J."/>
            <person name="Eastwood D.C."/>
            <person name="Hamelin R.C."/>
            <person name="Grigoriev I.V."/>
            <person name="U'Ren J.M."/>
        </authorList>
    </citation>
    <scope>NUCLEOTIDE SEQUENCE [LARGE SCALE GENOMIC DNA]</scope>
    <source>
        <strain evidence="1 2">CBS 119005</strain>
    </source>
</reference>
<comment type="caution">
    <text evidence="1">The sequence shown here is derived from an EMBL/GenBank/DDBJ whole genome shotgun (WGS) entry which is preliminary data.</text>
</comment>
<dbReference type="EMBL" id="MU393556">
    <property type="protein sequence ID" value="KAI4861311.1"/>
    <property type="molecule type" value="Genomic_DNA"/>
</dbReference>
<dbReference type="Proteomes" id="UP001497700">
    <property type="component" value="Unassembled WGS sequence"/>
</dbReference>
<name>A0ACB9YQA2_9PEZI</name>
<keyword evidence="2" id="KW-1185">Reference proteome</keyword>
<accession>A0ACB9YQA2</accession>